<dbReference type="PANTHER" id="PTHR37832">
    <property type="entry name" value="BLL2683 PROTEIN"/>
    <property type="match status" value="1"/>
</dbReference>
<gene>
    <name evidence="2" type="ORF">dnl_02940</name>
</gene>
<feature type="domain" description="Stress-response A/B barrel" evidence="1">
    <location>
        <begin position="2"/>
        <end position="94"/>
    </location>
</feature>
<dbReference type="SUPFAM" id="SSF54909">
    <property type="entry name" value="Dimeric alpha+beta barrel"/>
    <property type="match status" value="1"/>
</dbReference>
<sequence length="96" mass="11328">MVRHVVLMKFKPDIKEDQISKIKNDLGALPGIISEIRFYEFGKDEVRSDRSYDFCLVSAFEDFDSLKRYQVHPDHVKIVNILKEICEDIRAVDYTF</sequence>
<proteinExistence type="predicted"/>
<dbReference type="SMART" id="SM00886">
    <property type="entry name" value="Dabb"/>
    <property type="match status" value="1"/>
</dbReference>
<dbReference type="PANTHER" id="PTHR37832:SF1">
    <property type="entry name" value="STRESS-RESPONSE A_B BARREL DOMAIN-CONTAINING PROTEIN"/>
    <property type="match status" value="1"/>
</dbReference>
<evidence type="ECO:0000313" key="3">
    <source>
        <dbReference type="Proteomes" id="UP000663720"/>
    </source>
</evidence>
<keyword evidence="3" id="KW-1185">Reference proteome</keyword>
<accession>A0A975B3G8</accession>
<dbReference type="EMBL" id="CP061799">
    <property type="protein sequence ID" value="QTA78084.1"/>
    <property type="molecule type" value="Genomic_DNA"/>
</dbReference>
<organism evidence="2 3">
    <name type="scientific">Desulfonema limicola</name>
    <dbReference type="NCBI Taxonomy" id="45656"/>
    <lineage>
        <taxon>Bacteria</taxon>
        <taxon>Pseudomonadati</taxon>
        <taxon>Thermodesulfobacteriota</taxon>
        <taxon>Desulfobacteria</taxon>
        <taxon>Desulfobacterales</taxon>
        <taxon>Desulfococcaceae</taxon>
        <taxon>Desulfonema</taxon>
    </lineage>
</organism>
<evidence type="ECO:0000313" key="2">
    <source>
        <dbReference type="EMBL" id="QTA78084.1"/>
    </source>
</evidence>
<dbReference type="Proteomes" id="UP000663720">
    <property type="component" value="Chromosome"/>
</dbReference>
<dbReference type="AlphaFoldDB" id="A0A975B3G8"/>
<dbReference type="PROSITE" id="PS51502">
    <property type="entry name" value="S_R_A_B_BARREL"/>
    <property type="match status" value="1"/>
</dbReference>
<dbReference type="InterPro" id="IPR013097">
    <property type="entry name" value="Dabb"/>
</dbReference>
<name>A0A975B3G8_9BACT</name>
<dbReference type="InterPro" id="IPR011008">
    <property type="entry name" value="Dimeric_a/b-barrel"/>
</dbReference>
<dbReference type="RefSeq" id="WP_207689985.1">
    <property type="nucleotide sequence ID" value="NZ_CP061799.1"/>
</dbReference>
<evidence type="ECO:0000259" key="1">
    <source>
        <dbReference type="PROSITE" id="PS51502"/>
    </source>
</evidence>
<protein>
    <submittedName>
        <fullName evidence="2">Stress responsive alpha-beta barrel domain-containing protein</fullName>
    </submittedName>
</protein>
<reference evidence="2" key="1">
    <citation type="journal article" date="2021" name="Microb. Physiol.">
        <title>Proteogenomic Insights into the Physiology of Marine, Sulfate-Reducing, Filamentous Desulfonema limicola and Desulfonema magnum.</title>
        <authorList>
            <person name="Schnaars V."/>
            <person name="Wohlbrand L."/>
            <person name="Scheve S."/>
            <person name="Hinrichs C."/>
            <person name="Reinhardt R."/>
            <person name="Rabus R."/>
        </authorList>
    </citation>
    <scope>NUCLEOTIDE SEQUENCE</scope>
    <source>
        <strain evidence="2">5ac10</strain>
    </source>
</reference>
<dbReference type="Gene3D" id="3.30.70.100">
    <property type="match status" value="1"/>
</dbReference>
<dbReference type="Pfam" id="PF07876">
    <property type="entry name" value="Dabb"/>
    <property type="match status" value="1"/>
</dbReference>
<dbReference type="KEGG" id="dli:dnl_02940"/>